<evidence type="ECO:0000313" key="4">
    <source>
        <dbReference type="Proteomes" id="UP000288983"/>
    </source>
</evidence>
<sequence length="89" mass="10097">MLFNHSIQPIQQFAYTKGKNATDRLLIIDTMDLLSTGRFDAFCLVSSDSDFTRLTSRLREERQTVYGSAKKTPKSFVDRTMEGDPSQTA</sequence>
<dbReference type="CDD" id="cd11297">
    <property type="entry name" value="PIN_LabA-like_N_1"/>
    <property type="match status" value="1"/>
</dbReference>
<name>A0A443ZVZ8_9PSED</name>
<reference evidence="3 4" key="1">
    <citation type="submission" date="2018-06" db="EMBL/GenBank/DDBJ databases">
        <title>Bacteria isolated from soil of Wuhan.</title>
        <authorList>
            <person name="Wei X."/>
            <person name="Chunhua H."/>
        </authorList>
    </citation>
    <scope>NUCLEOTIDE SEQUENCE [LARGE SCALE GENOMIC DNA]</scope>
    <source>
        <strain evidence="4">xwS2</strain>
    </source>
</reference>
<proteinExistence type="predicted"/>
<gene>
    <name evidence="3" type="ORF">DM813_04265</name>
</gene>
<dbReference type="PANTHER" id="PTHR35811:SF1">
    <property type="entry name" value="HTH OST-TYPE DOMAIN-CONTAINING PROTEIN"/>
    <property type="match status" value="1"/>
</dbReference>
<dbReference type="Pfam" id="PF01936">
    <property type="entry name" value="NYN"/>
    <property type="match status" value="1"/>
</dbReference>
<dbReference type="OrthoDB" id="9783963at2"/>
<dbReference type="AlphaFoldDB" id="A0A443ZVZ8"/>
<dbReference type="Proteomes" id="UP000288983">
    <property type="component" value="Unassembled WGS sequence"/>
</dbReference>
<dbReference type="PANTHER" id="PTHR35811">
    <property type="entry name" value="SLR1870 PROTEIN"/>
    <property type="match status" value="1"/>
</dbReference>
<accession>A0A443ZVZ8</accession>
<evidence type="ECO:0000256" key="1">
    <source>
        <dbReference type="SAM" id="MobiDB-lite"/>
    </source>
</evidence>
<organism evidence="3 4">
    <name type="scientific">Pseudomonas alkylphenolica</name>
    <dbReference type="NCBI Taxonomy" id="237609"/>
    <lineage>
        <taxon>Bacteria</taxon>
        <taxon>Pseudomonadati</taxon>
        <taxon>Pseudomonadota</taxon>
        <taxon>Gammaproteobacteria</taxon>
        <taxon>Pseudomonadales</taxon>
        <taxon>Pseudomonadaceae</taxon>
        <taxon>Pseudomonas</taxon>
    </lineage>
</organism>
<feature type="domain" description="NYN" evidence="2">
    <location>
        <begin position="4"/>
        <end position="78"/>
    </location>
</feature>
<dbReference type="Gene3D" id="3.40.50.1010">
    <property type="entry name" value="5'-nuclease"/>
    <property type="match status" value="1"/>
</dbReference>
<evidence type="ECO:0000313" key="3">
    <source>
        <dbReference type="EMBL" id="RWU24963.1"/>
    </source>
</evidence>
<dbReference type="EMBL" id="QJRG01000034">
    <property type="protein sequence ID" value="RWU24963.1"/>
    <property type="molecule type" value="Genomic_DNA"/>
</dbReference>
<evidence type="ECO:0000259" key="2">
    <source>
        <dbReference type="Pfam" id="PF01936"/>
    </source>
</evidence>
<feature type="region of interest" description="Disordered" evidence="1">
    <location>
        <begin position="62"/>
        <end position="89"/>
    </location>
</feature>
<comment type="caution">
    <text evidence="3">The sequence shown here is derived from an EMBL/GenBank/DDBJ whole genome shotgun (WGS) entry which is preliminary data.</text>
</comment>
<dbReference type="GO" id="GO:0004540">
    <property type="term" value="F:RNA nuclease activity"/>
    <property type="evidence" value="ECO:0007669"/>
    <property type="project" value="InterPro"/>
</dbReference>
<protein>
    <recommendedName>
        <fullName evidence="2">NYN domain-containing protein</fullName>
    </recommendedName>
</protein>
<dbReference type="InterPro" id="IPR021139">
    <property type="entry name" value="NYN"/>
</dbReference>